<comment type="similarity">
    <text evidence="1">Belongs to the short-chain dehydrogenases/reductases (SDR) family.</text>
</comment>
<protein>
    <submittedName>
        <fullName evidence="3">SDR family NAD(P)-dependent oxidoreductase</fullName>
    </submittedName>
</protein>
<sequence length="315" mass="33289">MTTSTPVNTPFSRETTAVEVVGGLDLTGRRAIVTGGASGIGVETARALAAAGADVTLAVRNVDAGQQAATDIAGTTGNDHVLVAPLDLADLTSVADFVRSWDGPLHILVNNAGIMASPEMRTAQGWEMQFATNHLGHFALATGLRRSLAAAGGARIVSVSSSAHLRSPVVFEDIHFHQRPYEPWAAYGQSKTANVLFAVEVSRRWADDGILSNALMPGAIRTNLQRYVSDEDLARLRAESGGETTPSWKDTEQGAATSVLVAASPLLDGVGGRYFEDCQEAGPNQPGTRTGYAPYALDPEAAERLWQVSEEHLRG</sequence>
<evidence type="ECO:0000256" key="1">
    <source>
        <dbReference type="ARBA" id="ARBA00006484"/>
    </source>
</evidence>
<dbReference type="Proteomes" id="UP001500307">
    <property type="component" value="Unassembled WGS sequence"/>
</dbReference>
<gene>
    <name evidence="3" type="ORF">GCM10023176_20000</name>
</gene>
<dbReference type="PRINTS" id="PR00081">
    <property type="entry name" value="GDHRDH"/>
</dbReference>
<dbReference type="RefSeq" id="WP_346118324.1">
    <property type="nucleotide sequence ID" value="NZ_BAABGU010000009.1"/>
</dbReference>
<organism evidence="3 4">
    <name type="scientific">Micromonospora coerulea</name>
    <dbReference type="NCBI Taxonomy" id="47856"/>
    <lineage>
        <taxon>Bacteria</taxon>
        <taxon>Bacillati</taxon>
        <taxon>Actinomycetota</taxon>
        <taxon>Actinomycetes</taxon>
        <taxon>Micromonosporales</taxon>
        <taxon>Micromonosporaceae</taxon>
        <taxon>Micromonospora</taxon>
    </lineage>
</organism>
<dbReference type="Pfam" id="PF00106">
    <property type="entry name" value="adh_short"/>
    <property type="match status" value="1"/>
</dbReference>
<dbReference type="CDD" id="cd05327">
    <property type="entry name" value="retinol-DH_like_SDR_c_like"/>
    <property type="match status" value="1"/>
</dbReference>
<dbReference type="InterPro" id="IPR036291">
    <property type="entry name" value="NAD(P)-bd_dom_sf"/>
</dbReference>
<evidence type="ECO:0000256" key="2">
    <source>
        <dbReference type="ARBA" id="ARBA00023002"/>
    </source>
</evidence>
<dbReference type="PANTHER" id="PTHR24320">
    <property type="entry name" value="RETINOL DEHYDROGENASE"/>
    <property type="match status" value="1"/>
</dbReference>
<dbReference type="Gene3D" id="3.40.50.720">
    <property type="entry name" value="NAD(P)-binding Rossmann-like Domain"/>
    <property type="match status" value="1"/>
</dbReference>
<proteinExistence type="inferred from homology"/>
<evidence type="ECO:0000313" key="4">
    <source>
        <dbReference type="Proteomes" id="UP001500307"/>
    </source>
</evidence>
<comment type="caution">
    <text evidence="3">The sequence shown here is derived from an EMBL/GenBank/DDBJ whole genome shotgun (WGS) entry which is preliminary data.</text>
</comment>
<keyword evidence="4" id="KW-1185">Reference proteome</keyword>
<dbReference type="SUPFAM" id="SSF51735">
    <property type="entry name" value="NAD(P)-binding Rossmann-fold domains"/>
    <property type="match status" value="1"/>
</dbReference>
<evidence type="ECO:0000313" key="3">
    <source>
        <dbReference type="EMBL" id="GAA4567551.1"/>
    </source>
</evidence>
<keyword evidence="2" id="KW-0560">Oxidoreductase</keyword>
<reference evidence="4" key="1">
    <citation type="journal article" date="2019" name="Int. J. Syst. Evol. Microbiol.">
        <title>The Global Catalogue of Microorganisms (GCM) 10K type strain sequencing project: providing services to taxonomists for standard genome sequencing and annotation.</title>
        <authorList>
            <consortium name="The Broad Institute Genomics Platform"/>
            <consortium name="The Broad Institute Genome Sequencing Center for Infectious Disease"/>
            <person name="Wu L."/>
            <person name="Ma J."/>
        </authorList>
    </citation>
    <scope>NUCLEOTIDE SEQUENCE [LARGE SCALE GENOMIC DNA]</scope>
    <source>
        <strain evidence="4">JCM 3175</strain>
    </source>
</reference>
<dbReference type="EMBL" id="BAABGU010000009">
    <property type="protein sequence ID" value="GAA4567551.1"/>
    <property type="molecule type" value="Genomic_DNA"/>
</dbReference>
<dbReference type="PANTHER" id="PTHR24320:SF148">
    <property type="entry name" value="NAD(P)-BINDING ROSSMANN-FOLD SUPERFAMILY PROTEIN"/>
    <property type="match status" value="1"/>
</dbReference>
<name>A0ABP8SGT6_9ACTN</name>
<accession>A0ABP8SGT6</accession>
<dbReference type="InterPro" id="IPR002347">
    <property type="entry name" value="SDR_fam"/>
</dbReference>